<accession>A0AAN0ICY1</accession>
<reference evidence="9" key="2">
    <citation type="submission" date="2024-06" db="UniProtKB">
        <authorList>
            <consortium name="EnsemblMetazoa"/>
        </authorList>
    </citation>
    <scope>IDENTIFICATION</scope>
</reference>
<proteinExistence type="inferred from homology"/>
<feature type="chain" id="PRO_5042953319" description="V-type proton ATPase subunit S1/VOA1 transmembrane domain-containing protein" evidence="7">
    <location>
        <begin position="24"/>
        <end position="456"/>
    </location>
</feature>
<comment type="subcellular location">
    <subcellularLocation>
        <location evidence="1">Membrane</location>
        <topology evidence="1">Single-pass membrane protein</topology>
    </subcellularLocation>
</comment>
<dbReference type="InterPro" id="IPR008388">
    <property type="entry name" value="Ac45_acc_su"/>
</dbReference>
<protein>
    <recommendedName>
        <fullName evidence="8">V-type proton ATPase subunit S1/VOA1 transmembrane domain-containing protein</fullName>
    </recommendedName>
</protein>
<evidence type="ECO:0000259" key="8">
    <source>
        <dbReference type="Pfam" id="PF20520"/>
    </source>
</evidence>
<feature type="domain" description="V-type proton ATPase subunit S1/VOA1 transmembrane" evidence="8">
    <location>
        <begin position="406"/>
        <end position="444"/>
    </location>
</feature>
<dbReference type="InterPro" id="IPR046756">
    <property type="entry name" value="VAS1/VOA1_TM"/>
</dbReference>
<evidence type="ECO:0000313" key="9">
    <source>
        <dbReference type="EnsemblMetazoa" id="XP_003385672.1"/>
    </source>
</evidence>
<dbReference type="AlphaFoldDB" id="A0AAN0ICY1"/>
<keyword evidence="3 6" id="KW-0812">Transmembrane</keyword>
<dbReference type="KEGG" id="aqu:100631528"/>
<comment type="similarity">
    <text evidence="2">Belongs to the vacuolar ATPase subunit S1 family.</text>
</comment>
<evidence type="ECO:0000256" key="1">
    <source>
        <dbReference type="ARBA" id="ARBA00004167"/>
    </source>
</evidence>
<dbReference type="Gene3D" id="2.40.160.110">
    <property type="match status" value="1"/>
</dbReference>
<evidence type="ECO:0000256" key="5">
    <source>
        <dbReference type="ARBA" id="ARBA00023136"/>
    </source>
</evidence>
<feature type="transmembrane region" description="Helical" evidence="6">
    <location>
        <begin position="412"/>
        <end position="436"/>
    </location>
</feature>
<feature type="signal peptide" evidence="7">
    <location>
        <begin position="1"/>
        <end position="23"/>
    </location>
</feature>
<evidence type="ECO:0000256" key="2">
    <source>
        <dbReference type="ARBA" id="ARBA00009037"/>
    </source>
</evidence>
<dbReference type="RefSeq" id="XP_003385672.1">
    <property type="nucleotide sequence ID" value="XM_003385624.3"/>
</dbReference>
<evidence type="ECO:0000256" key="6">
    <source>
        <dbReference type="SAM" id="Phobius"/>
    </source>
</evidence>
<dbReference type="EnsemblMetazoa" id="XM_003385624.3">
    <property type="protein sequence ID" value="XP_003385672.1"/>
    <property type="gene ID" value="LOC100631528"/>
</dbReference>
<evidence type="ECO:0000256" key="4">
    <source>
        <dbReference type="ARBA" id="ARBA00022989"/>
    </source>
</evidence>
<dbReference type="GO" id="GO:0030641">
    <property type="term" value="P:regulation of cellular pH"/>
    <property type="evidence" value="ECO:0007669"/>
    <property type="project" value="TreeGrafter"/>
</dbReference>
<dbReference type="GO" id="GO:0033176">
    <property type="term" value="C:proton-transporting V-type ATPase complex"/>
    <property type="evidence" value="ECO:0007669"/>
    <property type="project" value="TreeGrafter"/>
</dbReference>
<keyword evidence="10" id="KW-1185">Reference proteome</keyword>
<dbReference type="Pfam" id="PF20520">
    <property type="entry name" value="Ac45-VOA1_TM"/>
    <property type="match status" value="1"/>
</dbReference>
<dbReference type="PANTHER" id="PTHR12471">
    <property type="entry name" value="VACUOLAR ATP SYNTHASE SUBUNIT S1"/>
    <property type="match status" value="1"/>
</dbReference>
<evidence type="ECO:0000256" key="3">
    <source>
        <dbReference type="ARBA" id="ARBA00022692"/>
    </source>
</evidence>
<dbReference type="GeneID" id="100631528"/>
<keyword evidence="7" id="KW-0732">Signal</keyword>
<dbReference type="GO" id="GO:0001671">
    <property type="term" value="F:ATPase activator activity"/>
    <property type="evidence" value="ECO:0007669"/>
    <property type="project" value="TreeGrafter"/>
</dbReference>
<evidence type="ECO:0000256" key="7">
    <source>
        <dbReference type="SAM" id="SignalP"/>
    </source>
</evidence>
<dbReference type="PANTHER" id="PTHR12471:SF7">
    <property type="entry name" value="V-TYPE PROTON ATPASE SUBUNIT S1"/>
    <property type="match status" value="1"/>
</dbReference>
<keyword evidence="4 6" id="KW-1133">Transmembrane helix</keyword>
<name>A0AAN0ICY1_AMPQE</name>
<reference evidence="10" key="1">
    <citation type="journal article" date="2010" name="Nature">
        <title>The Amphimedon queenslandica genome and the evolution of animal complexity.</title>
        <authorList>
            <person name="Srivastava M."/>
            <person name="Simakov O."/>
            <person name="Chapman J."/>
            <person name="Fahey B."/>
            <person name="Gauthier M.E."/>
            <person name="Mitros T."/>
            <person name="Richards G.S."/>
            <person name="Conaco C."/>
            <person name="Dacre M."/>
            <person name="Hellsten U."/>
            <person name="Larroux C."/>
            <person name="Putnam N.H."/>
            <person name="Stanke M."/>
            <person name="Adamska M."/>
            <person name="Darling A."/>
            <person name="Degnan S.M."/>
            <person name="Oakley T.H."/>
            <person name="Plachetzki D.C."/>
            <person name="Zhai Y."/>
            <person name="Adamski M."/>
            <person name="Calcino A."/>
            <person name="Cummins S.F."/>
            <person name="Goodstein D.M."/>
            <person name="Harris C."/>
            <person name="Jackson D.J."/>
            <person name="Leys S.P."/>
            <person name="Shu S."/>
            <person name="Woodcroft B.J."/>
            <person name="Vervoort M."/>
            <person name="Kosik K.S."/>
            <person name="Manning G."/>
            <person name="Degnan B.M."/>
            <person name="Rokhsar D.S."/>
        </authorList>
    </citation>
    <scope>NUCLEOTIDE SEQUENCE [LARGE SCALE GENOMIC DNA]</scope>
</reference>
<dbReference type="Proteomes" id="UP000007879">
    <property type="component" value="Unassembled WGS sequence"/>
</dbReference>
<keyword evidence="5 6" id="KW-0472">Membrane</keyword>
<organism evidence="9 10">
    <name type="scientific">Amphimedon queenslandica</name>
    <name type="common">Sponge</name>
    <dbReference type="NCBI Taxonomy" id="400682"/>
    <lineage>
        <taxon>Eukaryota</taxon>
        <taxon>Metazoa</taxon>
        <taxon>Porifera</taxon>
        <taxon>Demospongiae</taxon>
        <taxon>Heteroscleromorpha</taxon>
        <taxon>Haplosclerida</taxon>
        <taxon>Niphatidae</taxon>
        <taxon>Amphimedon</taxon>
    </lineage>
</organism>
<sequence length="456" mass="50577">MIKMAIKGLVLGLLFCLLSVSSGEQLTPFVAWSNKDILNGVTLESTDLDQILSVILPRAKDVDSIVIFATEELTFDDFNKQFGVYDELSSELKGAVLKSSSYYWTGVSDTGSGDWVSRLASSRGTTVHRIRGSARKGLDLNGVIVVELDSVDNQDAVIGELMSQTDDKSFLAVYTSSLLKERRDKRDIPLMEFERELEPRAVTPSTENTDTCGSLKCNGTEESLLFCLIDAYVYYDIDGNGRVNCSLDASQANFTYCCSGDISPECNDTTPYVALSYPYNNDTCRGDDYINEGTISIKFSFDVDSNEFWSISMTANVTNESSVCVFDDMQMSRQESKLYYPFKMSQKSSYACSATYYNNYTQNITSANATSDCSPGSMIFVIFKNLQVQPFSVSGNTFSTAYNCEGYFTPTAWMGVVAVAILILILYLSIVSVFSLQTINQFEDPRGESINVERLH</sequence>
<evidence type="ECO:0000313" key="10">
    <source>
        <dbReference type="Proteomes" id="UP000007879"/>
    </source>
</evidence>